<dbReference type="Proteomes" id="UP000184518">
    <property type="component" value="Unassembled WGS sequence"/>
</dbReference>
<organism evidence="1 2">
    <name type="scientific">Chryseobacterium arachidis</name>
    <dbReference type="NCBI Taxonomy" id="1416778"/>
    <lineage>
        <taxon>Bacteria</taxon>
        <taxon>Pseudomonadati</taxon>
        <taxon>Bacteroidota</taxon>
        <taxon>Flavobacteriia</taxon>
        <taxon>Flavobacteriales</taxon>
        <taxon>Weeksellaceae</taxon>
        <taxon>Chryseobacterium group</taxon>
        <taxon>Chryseobacterium</taxon>
    </lineage>
</organism>
<dbReference type="RefSeq" id="WP_083531668.1">
    <property type="nucleotide sequence ID" value="NZ_FQUT01000005.1"/>
</dbReference>
<sequence>MNDDAVNILSQSKRRLTKLKLLANFFENGDIISIYIKTDVIHNLFQGNKELDYSKLELFHLQYTDSLIELLTKIKRQKENEMLAVINEIDVNNKYISGFEEKRIDGFETDRKMYSGIFSNQLKNLYHDLTEDKFRLNWDNVLYFHKKYAAEFYRSNVDEELLKGGSFPAYQYMEYQIERKLLGRLNIQSFKVRFVCGYVITGNEYELFKVFQSDDHFIFDIEGKKMYLIDPEKMEKLDTTPNASNQGTIVNQLRRKNEQLEESMNERKKVLPEQVTAVLKDYIKNLENTDVMSKIFDINEETNILRAMLNLNLNNN</sequence>
<evidence type="ECO:0000313" key="1">
    <source>
        <dbReference type="EMBL" id="SHF64188.1"/>
    </source>
</evidence>
<dbReference type="OrthoDB" id="995060at2"/>
<keyword evidence="2" id="KW-1185">Reference proteome</keyword>
<proteinExistence type="predicted"/>
<name>A0A1M5DAZ8_9FLAO</name>
<gene>
    <name evidence="1" type="ORF">SAMN05443633_105230</name>
</gene>
<reference evidence="2" key="1">
    <citation type="submission" date="2016-11" db="EMBL/GenBank/DDBJ databases">
        <authorList>
            <person name="Varghese N."/>
            <person name="Submissions S."/>
        </authorList>
    </citation>
    <scope>NUCLEOTIDE SEQUENCE [LARGE SCALE GENOMIC DNA]</scope>
    <source>
        <strain evidence="2">DSM 27619</strain>
    </source>
</reference>
<accession>A0A1M5DAZ8</accession>
<protein>
    <recommendedName>
        <fullName evidence="3">Rho-GAP domain-containing protein</fullName>
    </recommendedName>
</protein>
<evidence type="ECO:0008006" key="3">
    <source>
        <dbReference type="Google" id="ProtNLM"/>
    </source>
</evidence>
<dbReference type="AlphaFoldDB" id="A0A1M5DAZ8"/>
<dbReference type="EMBL" id="FQUT01000005">
    <property type="protein sequence ID" value="SHF64188.1"/>
    <property type="molecule type" value="Genomic_DNA"/>
</dbReference>
<dbReference type="STRING" id="1416778.SAMN05443633_105230"/>
<evidence type="ECO:0000313" key="2">
    <source>
        <dbReference type="Proteomes" id="UP000184518"/>
    </source>
</evidence>